<dbReference type="InterPro" id="IPR050109">
    <property type="entry name" value="HTH-type_TetR-like_transc_reg"/>
</dbReference>
<dbReference type="EMBL" id="QGUI01000199">
    <property type="protein sequence ID" value="PZM98983.1"/>
    <property type="molecule type" value="Genomic_DNA"/>
</dbReference>
<name>A0A2W4LMR9_9PSEU</name>
<dbReference type="STRING" id="1111738.GCA_000427905_03521"/>
<keyword evidence="1" id="KW-0805">Transcription regulation</keyword>
<dbReference type="GO" id="GO:0000976">
    <property type="term" value="F:transcription cis-regulatory region binding"/>
    <property type="evidence" value="ECO:0007669"/>
    <property type="project" value="TreeGrafter"/>
</dbReference>
<feature type="DNA-binding region" description="H-T-H motif" evidence="4">
    <location>
        <begin position="36"/>
        <end position="55"/>
    </location>
</feature>
<reference evidence="6 8" key="3">
    <citation type="journal article" date="2021" name="BMC Genomics">
        <title>Genome-resolved metagenome and metatranscriptome analyses of thermophilic composting reveal key bacterial players and their metabolic interactions.</title>
        <authorList>
            <person name="Braga L.P.P."/>
            <person name="Pereira R.V."/>
            <person name="Martins L.F."/>
            <person name="Moura L.M.S."/>
            <person name="Sanchez F.B."/>
            <person name="Patane J.S.L."/>
            <person name="da Silva A.M."/>
            <person name="Setubal J.C."/>
        </authorList>
    </citation>
    <scope>NUCLEOTIDE SEQUENCE [LARGE SCALE GENOMIC DNA]</scope>
    <source>
        <strain evidence="6">ZC4RG45</strain>
    </source>
</reference>
<dbReference type="Proteomes" id="UP000249324">
    <property type="component" value="Unassembled WGS sequence"/>
</dbReference>
<dbReference type="PANTHER" id="PTHR30055">
    <property type="entry name" value="HTH-TYPE TRANSCRIPTIONAL REGULATOR RUTR"/>
    <property type="match status" value="1"/>
</dbReference>
<keyword evidence="3" id="KW-0804">Transcription</keyword>
<dbReference type="InterPro" id="IPR023772">
    <property type="entry name" value="DNA-bd_HTH_TetR-type_CS"/>
</dbReference>
<dbReference type="Pfam" id="PF00440">
    <property type="entry name" value="TetR_N"/>
    <property type="match status" value="1"/>
</dbReference>
<evidence type="ECO:0000313" key="6">
    <source>
        <dbReference type="EMBL" id="MFO7193011.1"/>
    </source>
</evidence>
<feature type="domain" description="HTH tetR-type" evidence="5">
    <location>
        <begin position="13"/>
        <end position="73"/>
    </location>
</feature>
<reference evidence="7" key="2">
    <citation type="submission" date="2018-05" db="EMBL/GenBank/DDBJ databases">
        <authorList>
            <person name="Lanie J.A."/>
            <person name="Ng W.-L."/>
            <person name="Kazmierczak K.M."/>
            <person name="Andrzejewski T.M."/>
            <person name="Davidsen T.M."/>
            <person name="Wayne K.J."/>
            <person name="Tettelin H."/>
            <person name="Glass J.I."/>
            <person name="Rusch D."/>
            <person name="Podicherti R."/>
            <person name="Tsui H.-C.T."/>
            <person name="Winkler M.E."/>
        </authorList>
    </citation>
    <scope>NUCLEOTIDE SEQUENCE</scope>
    <source>
        <strain evidence="7">ZC4RG45</strain>
    </source>
</reference>
<comment type="caution">
    <text evidence="7">The sequence shown here is derived from an EMBL/GenBank/DDBJ whole genome shotgun (WGS) entry which is preliminary data.</text>
</comment>
<organism evidence="7">
    <name type="scientific">Thermocrispum agreste</name>
    <dbReference type="NCBI Taxonomy" id="37925"/>
    <lineage>
        <taxon>Bacteria</taxon>
        <taxon>Bacillati</taxon>
        <taxon>Actinomycetota</taxon>
        <taxon>Actinomycetes</taxon>
        <taxon>Pseudonocardiales</taxon>
        <taxon>Pseudonocardiaceae</taxon>
        <taxon>Thermocrispum</taxon>
    </lineage>
</organism>
<dbReference type="Gene3D" id="1.10.357.10">
    <property type="entry name" value="Tetracycline Repressor, domain 2"/>
    <property type="match status" value="1"/>
</dbReference>
<protein>
    <submittedName>
        <fullName evidence="7">TetR family transcriptional regulator</fullName>
    </submittedName>
    <submittedName>
        <fullName evidence="6">TetR/AcrR family transcriptional regulator</fullName>
    </submittedName>
</protein>
<dbReference type="PROSITE" id="PS50977">
    <property type="entry name" value="HTH_TETR_2"/>
    <property type="match status" value="1"/>
</dbReference>
<gene>
    <name evidence="6" type="ORF">DIU77_012280</name>
    <name evidence="7" type="ORF">DIU77_06765</name>
</gene>
<dbReference type="PANTHER" id="PTHR30055:SF238">
    <property type="entry name" value="MYCOFACTOCIN BIOSYNTHESIS TRANSCRIPTIONAL REGULATOR MFTR-RELATED"/>
    <property type="match status" value="1"/>
</dbReference>
<keyword evidence="2 4" id="KW-0238">DNA-binding</keyword>
<dbReference type="InterPro" id="IPR009057">
    <property type="entry name" value="Homeodomain-like_sf"/>
</dbReference>
<evidence type="ECO:0000259" key="5">
    <source>
        <dbReference type="PROSITE" id="PS50977"/>
    </source>
</evidence>
<dbReference type="AlphaFoldDB" id="A0A2W4LMR9"/>
<dbReference type="InterPro" id="IPR001647">
    <property type="entry name" value="HTH_TetR"/>
</dbReference>
<proteinExistence type="predicted"/>
<dbReference type="Gene3D" id="1.10.10.60">
    <property type="entry name" value="Homeodomain-like"/>
    <property type="match status" value="1"/>
</dbReference>
<evidence type="ECO:0000256" key="4">
    <source>
        <dbReference type="PROSITE-ProRule" id="PRU00335"/>
    </source>
</evidence>
<evidence type="ECO:0000256" key="1">
    <source>
        <dbReference type="ARBA" id="ARBA00023015"/>
    </source>
</evidence>
<evidence type="ECO:0000313" key="8">
    <source>
        <dbReference type="Proteomes" id="UP000249324"/>
    </source>
</evidence>
<dbReference type="GO" id="GO:0003700">
    <property type="term" value="F:DNA-binding transcription factor activity"/>
    <property type="evidence" value="ECO:0007669"/>
    <property type="project" value="TreeGrafter"/>
</dbReference>
<dbReference type="EMBL" id="QGUI02000155">
    <property type="protein sequence ID" value="MFO7193011.1"/>
    <property type="molecule type" value="Genomic_DNA"/>
</dbReference>
<dbReference type="PROSITE" id="PS01081">
    <property type="entry name" value="HTH_TETR_1"/>
    <property type="match status" value="1"/>
</dbReference>
<accession>A0A2W4LMR9</accession>
<evidence type="ECO:0000256" key="2">
    <source>
        <dbReference type="ARBA" id="ARBA00023125"/>
    </source>
</evidence>
<dbReference type="SUPFAM" id="SSF46689">
    <property type="entry name" value="Homeodomain-like"/>
    <property type="match status" value="1"/>
</dbReference>
<sequence>MATAESLRDRKKAATRQALHEVALQLALREGLDNVTVEQIADEVGVSRRTFSNYFANKEEAILHAERERTRKLLDLLRGRPPGEKAWLALRRSALQLYGEKSTPDLARIEQFRLLMRHPSLMARQAADHFALAREIAAVLQEREPGMTHEVARLTATTFMTVLRTAGTLWFEQGGKEPLVDVINRALDRVHIA</sequence>
<evidence type="ECO:0000313" key="7">
    <source>
        <dbReference type="EMBL" id="PZM98983.1"/>
    </source>
</evidence>
<evidence type="ECO:0000256" key="3">
    <source>
        <dbReference type="ARBA" id="ARBA00023163"/>
    </source>
</evidence>
<reference evidence="6" key="1">
    <citation type="submission" date="2018-05" db="EMBL/GenBank/DDBJ databases">
        <authorList>
            <person name="Moura L."/>
            <person name="Setubal J.C."/>
        </authorList>
    </citation>
    <scope>NUCLEOTIDE SEQUENCE</scope>
    <source>
        <strain evidence="6">ZC4RG45</strain>
    </source>
</reference>
<reference evidence="6" key="4">
    <citation type="submission" date="2023-08" db="EMBL/GenBank/DDBJ databases">
        <authorList>
            <person name="Guima S.E.S."/>
            <person name="Martins L.F."/>
            <person name="Silva A.M."/>
            <person name="Setubal J.C."/>
        </authorList>
    </citation>
    <scope>NUCLEOTIDE SEQUENCE</scope>
    <source>
        <strain evidence="6">ZC4RG45</strain>
    </source>
</reference>